<dbReference type="Proteomes" id="UP000827084">
    <property type="component" value="Chromosome"/>
</dbReference>
<dbReference type="SUPFAM" id="SSF82771">
    <property type="entry name" value="GIY-YIG endonuclease"/>
    <property type="match status" value="1"/>
</dbReference>
<dbReference type="PROSITE" id="PS50164">
    <property type="entry name" value="GIY_YIG"/>
    <property type="match status" value="1"/>
</dbReference>
<comment type="similarity">
    <text evidence="1">Belongs to the UPF0213 family.</text>
</comment>
<organism evidence="3 4">
    <name type="scientific">Shewanella putrefaciens</name>
    <name type="common">Pseudomonas putrefaciens</name>
    <dbReference type="NCBI Taxonomy" id="24"/>
    <lineage>
        <taxon>Bacteria</taxon>
        <taxon>Pseudomonadati</taxon>
        <taxon>Pseudomonadota</taxon>
        <taxon>Gammaproteobacteria</taxon>
        <taxon>Alteromonadales</taxon>
        <taxon>Shewanellaceae</taxon>
        <taxon>Shewanella</taxon>
    </lineage>
</organism>
<proteinExistence type="inferred from homology"/>
<dbReference type="InterPro" id="IPR035901">
    <property type="entry name" value="GIY-YIG_endonuc_sf"/>
</dbReference>
<dbReference type="PANTHER" id="PTHR34477:SF5">
    <property type="entry name" value="BSL5627 PROTEIN"/>
    <property type="match status" value="1"/>
</dbReference>
<dbReference type="RefSeq" id="WP_011788823.1">
    <property type="nucleotide sequence ID" value="NZ_BMPK01000008.1"/>
</dbReference>
<evidence type="ECO:0000259" key="2">
    <source>
        <dbReference type="PROSITE" id="PS50164"/>
    </source>
</evidence>
<keyword evidence="4" id="KW-1185">Reference proteome</keyword>
<evidence type="ECO:0000313" key="4">
    <source>
        <dbReference type="Proteomes" id="UP000827084"/>
    </source>
</evidence>
<dbReference type="InterPro" id="IPR050190">
    <property type="entry name" value="UPF0213_domain"/>
</dbReference>
<dbReference type="InterPro" id="IPR000305">
    <property type="entry name" value="GIY-YIG_endonuc"/>
</dbReference>
<name>A0ABX8X802_SHEPU</name>
<evidence type="ECO:0000313" key="3">
    <source>
        <dbReference type="EMBL" id="QYX71627.1"/>
    </source>
</evidence>
<accession>A0ABX8X802</accession>
<dbReference type="PANTHER" id="PTHR34477">
    <property type="entry name" value="UPF0213 PROTEIN YHBQ"/>
    <property type="match status" value="1"/>
</dbReference>
<sequence length="100" mass="12116">MQPYVYIMASQFNGTLYIGVTSHLEQRIWQHKNAIVDGFTHKYKVDQLVYFEVHASMYDAICREKQLKKWRREWKINLINSQNPKWEDLWYTVIVGSPHR</sequence>
<protein>
    <submittedName>
        <fullName evidence="3">GIY-YIG nuclease family protein</fullName>
    </submittedName>
</protein>
<feature type="domain" description="GIY-YIG" evidence="2">
    <location>
        <begin position="1"/>
        <end position="78"/>
    </location>
</feature>
<dbReference type="Pfam" id="PF01541">
    <property type="entry name" value="GIY-YIG"/>
    <property type="match status" value="1"/>
</dbReference>
<dbReference type="EMBL" id="CP080635">
    <property type="protein sequence ID" value="QYX71627.1"/>
    <property type="molecule type" value="Genomic_DNA"/>
</dbReference>
<reference evidence="3 4" key="1">
    <citation type="submission" date="2021-08" db="EMBL/GenBank/DDBJ databases">
        <title>Shewanella putrefaciens YZ-J, complete genome.</title>
        <authorList>
            <person name="Yi Z."/>
        </authorList>
    </citation>
    <scope>NUCLEOTIDE SEQUENCE [LARGE SCALE GENOMIC DNA]</scope>
    <source>
        <strain evidence="3 4">YZ-J</strain>
    </source>
</reference>
<gene>
    <name evidence="3" type="ORF">K3G22_12665</name>
</gene>
<dbReference type="SMART" id="SM00465">
    <property type="entry name" value="GIYc"/>
    <property type="match status" value="1"/>
</dbReference>
<dbReference type="GeneID" id="67444128"/>
<dbReference type="Gene3D" id="3.40.1440.10">
    <property type="entry name" value="GIY-YIG endonuclease"/>
    <property type="match status" value="1"/>
</dbReference>
<evidence type="ECO:0000256" key="1">
    <source>
        <dbReference type="ARBA" id="ARBA00007435"/>
    </source>
</evidence>
<dbReference type="CDD" id="cd10448">
    <property type="entry name" value="GIY-YIG_unchar_3"/>
    <property type="match status" value="1"/>
</dbReference>